<dbReference type="OrthoDB" id="9800897at2"/>
<gene>
    <name evidence="4" type="ORF">Wenmar_02253</name>
</gene>
<reference evidence="4 5" key="1">
    <citation type="submission" date="2013-01" db="EMBL/GenBank/DDBJ databases">
        <authorList>
            <person name="Fiebig A."/>
            <person name="Goeker M."/>
            <person name="Klenk H.-P.P."/>
        </authorList>
    </citation>
    <scope>NUCLEOTIDE SEQUENCE [LARGE SCALE GENOMIC DNA]</scope>
    <source>
        <strain evidence="4 5">DSM 24838</strain>
    </source>
</reference>
<evidence type="ECO:0000256" key="1">
    <source>
        <dbReference type="ARBA" id="ARBA00022553"/>
    </source>
</evidence>
<dbReference type="SMART" id="SM00448">
    <property type="entry name" value="REC"/>
    <property type="match status" value="1"/>
</dbReference>
<comment type="caution">
    <text evidence="4">The sequence shown here is derived from an EMBL/GenBank/DDBJ whole genome shotgun (WGS) entry which is preliminary data.</text>
</comment>
<evidence type="ECO:0000256" key="2">
    <source>
        <dbReference type="PROSITE-ProRule" id="PRU00169"/>
    </source>
</evidence>
<dbReference type="Gene3D" id="3.40.50.2300">
    <property type="match status" value="1"/>
</dbReference>
<dbReference type="InterPro" id="IPR050595">
    <property type="entry name" value="Bact_response_regulator"/>
</dbReference>
<dbReference type="RefSeq" id="WP_018303738.1">
    <property type="nucleotide sequence ID" value="NZ_KB902300.1"/>
</dbReference>
<organism evidence="4 5">
    <name type="scientific">Wenxinia marina DSM 24838</name>
    <dbReference type="NCBI Taxonomy" id="1123501"/>
    <lineage>
        <taxon>Bacteria</taxon>
        <taxon>Pseudomonadati</taxon>
        <taxon>Pseudomonadota</taxon>
        <taxon>Alphaproteobacteria</taxon>
        <taxon>Rhodobacterales</taxon>
        <taxon>Roseobacteraceae</taxon>
        <taxon>Wenxinia</taxon>
    </lineage>
</organism>
<dbReference type="eggNOG" id="COG0745">
    <property type="taxonomic scope" value="Bacteria"/>
</dbReference>
<dbReference type="PANTHER" id="PTHR44591:SF3">
    <property type="entry name" value="RESPONSE REGULATORY DOMAIN-CONTAINING PROTEIN"/>
    <property type="match status" value="1"/>
</dbReference>
<accession>A0A0D0QDV4</accession>
<dbReference type="SUPFAM" id="SSF52172">
    <property type="entry name" value="CheY-like"/>
    <property type="match status" value="1"/>
</dbReference>
<evidence type="ECO:0000313" key="4">
    <source>
        <dbReference type="EMBL" id="KIQ69183.1"/>
    </source>
</evidence>
<dbReference type="AlphaFoldDB" id="A0A0D0QDV4"/>
<name>A0A0D0QDV4_9RHOB</name>
<dbReference type="GO" id="GO:0000160">
    <property type="term" value="P:phosphorelay signal transduction system"/>
    <property type="evidence" value="ECO:0007669"/>
    <property type="project" value="InterPro"/>
</dbReference>
<feature type="domain" description="Response regulatory" evidence="3">
    <location>
        <begin position="6"/>
        <end position="123"/>
    </location>
</feature>
<dbReference type="PROSITE" id="PS50110">
    <property type="entry name" value="RESPONSE_REGULATORY"/>
    <property type="match status" value="1"/>
</dbReference>
<sequence>MADLKKVLHVDDDEDIRVIAGMALEAVGSLTVCPCESGPDALQKAPDFQPDLFLLDYMMPGMDGEETAKQLHAISGLESVPVVFMTARVQGDVTRTLLDNGAIGVISKPFDPMTLADQLAAIWEKFQRRSPGQGV</sequence>
<feature type="modified residue" description="4-aspartylphosphate" evidence="2">
    <location>
        <position position="56"/>
    </location>
</feature>
<dbReference type="EMBL" id="AONG01000010">
    <property type="protein sequence ID" value="KIQ69183.1"/>
    <property type="molecule type" value="Genomic_DNA"/>
</dbReference>
<evidence type="ECO:0000313" key="5">
    <source>
        <dbReference type="Proteomes" id="UP000035100"/>
    </source>
</evidence>
<dbReference type="PATRIC" id="fig|1123501.6.peg.2354"/>
<dbReference type="Proteomes" id="UP000035100">
    <property type="component" value="Unassembled WGS sequence"/>
</dbReference>
<protein>
    <submittedName>
        <fullName evidence="4">Response regulator</fullName>
    </submittedName>
</protein>
<dbReference type="Pfam" id="PF00072">
    <property type="entry name" value="Response_reg"/>
    <property type="match status" value="1"/>
</dbReference>
<evidence type="ECO:0000259" key="3">
    <source>
        <dbReference type="PROSITE" id="PS50110"/>
    </source>
</evidence>
<dbReference type="InterPro" id="IPR011006">
    <property type="entry name" value="CheY-like_superfamily"/>
</dbReference>
<proteinExistence type="predicted"/>
<dbReference type="InterPro" id="IPR001789">
    <property type="entry name" value="Sig_transdc_resp-reg_receiver"/>
</dbReference>
<dbReference type="STRING" id="1123501.Wenmar_02253"/>
<keyword evidence="1 2" id="KW-0597">Phosphoprotein</keyword>
<dbReference type="PANTHER" id="PTHR44591">
    <property type="entry name" value="STRESS RESPONSE REGULATOR PROTEIN 1"/>
    <property type="match status" value="1"/>
</dbReference>
<keyword evidence="5" id="KW-1185">Reference proteome</keyword>